<dbReference type="InterPro" id="IPR000651">
    <property type="entry name" value="Ras-like_Gua-exchang_fac_N"/>
</dbReference>
<dbReference type="PANTHER" id="PTHR46793">
    <property type="entry name" value="1700018F24RIK PROTEIN-RELATED-RELATED"/>
    <property type="match status" value="1"/>
</dbReference>
<dbReference type="Pfam" id="PF00618">
    <property type="entry name" value="RasGEF_N"/>
    <property type="match status" value="1"/>
</dbReference>
<organism evidence="4 5">
    <name type="scientific">Characodon lateralis</name>
    <dbReference type="NCBI Taxonomy" id="208331"/>
    <lineage>
        <taxon>Eukaryota</taxon>
        <taxon>Metazoa</taxon>
        <taxon>Chordata</taxon>
        <taxon>Craniata</taxon>
        <taxon>Vertebrata</taxon>
        <taxon>Euteleostomi</taxon>
        <taxon>Actinopterygii</taxon>
        <taxon>Neopterygii</taxon>
        <taxon>Teleostei</taxon>
        <taxon>Neoteleostei</taxon>
        <taxon>Acanthomorphata</taxon>
        <taxon>Ovalentaria</taxon>
        <taxon>Atherinomorphae</taxon>
        <taxon>Cyprinodontiformes</taxon>
        <taxon>Goodeidae</taxon>
        <taxon>Characodon</taxon>
    </lineage>
</organism>
<evidence type="ECO:0000256" key="1">
    <source>
        <dbReference type="PROSITE-ProRule" id="PRU00135"/>
    </source>
</evidence>
<dbReference type="Proteomes" id="UP001352852">
    <property type="component" value="Unassembled WGS sequence"/>
</dbReference>
<feature type="compositionally biased region" description="Polar residues" evidence="2">
    <location>
        <begin position="37"/>
        <end position="53"/>
    </location>
</feature>
<comment type="caution">
    <text evidence="4">The sequence shown here is derived from an EMBL/GenBank/DDBJ whole genome shotgun (WGS) entry which is preliminary data.</text>
</comment>
<proteinExistence type="predicted"/>
<keyword evidence="1" id="KW-0344">Guanine-nucleotide releasing factor</keyword>
<evidence type="ECO:0000256" key="2">
    <source>
        <dbReference type="SAM" id="MobiDB-lite"/>
    </source>
</evidence>
<name>A0ABU7DZK7_9TELE</name>
<reference evidence="4 5" key="1">
    <citation type="submission" date="2021-06" db="EMBL/GenBank/DDBJ databases">
        <authorList>
            <person name="Palmer J.M."/>
        </authorList>
    </citation>
    <scope>NUCLEOTIDE SEQUENCE [LARGE SCALE GENOMIC DNA]</scope>
    <source>
        <strain evidence="4 5">CL_MEX2019</strain>
        <tissue evidence="4">Muscle</tissue>
    </source>
</reference>
<dbReference type="InterPro" id="IPR023578">
    <property type="entry name" value="Ras_GEF_dom_sf"/>
</dbReference>
<dbReference type="PANTHER" id="PTHR46793:SF3">
    <property type="entry name" value="RIKEN CDNA 4930596D02 GENE"/>
    <property type="match status" value="1"/>
</dbReference>
<protein>
    <recommendedName>
        <fullName evidence="3">N-terminal Ras-GEF domain-containing protein</fullName>
    </recommendedName>
</protein>
<dbReference type="EMBL" id="JAHUTJ010041284">
    <property type="protein sequence ID" value="MED6279946.1"/>
    <property type="molecule type" value="Genomic_DNA"/>
</dbReference>
<accession>A0ABU7DZK7</accession>
<feature type="region of interest" description="Disordered" evidence="2">
    <location>
        <begin position="24"/>
        <end position="53"/>
    </location>
</feature>
<dbReference type="SMART" id="SM00229">
    <property type="entry name" value="RasGEFN"/>
    <property type="match status" value="1"/>
</dbReference>
<dbReference type="CDD" id="cd06224">
    <property type="entry name" value="REM"/>
    <property type="match status" value="1"/>
</dbReference>
<gene>
    <name evidence="4" type="ORF">CHARACLAT_005907</name>
</gene>
<sequence>MLHRNLRTGGYDLPGVESSNVPLIGYRPLSPDGGTPGSQSGMSENLENSQAESSPMKTTWYCPLDLSTVVEEEEEGIIYTVVVKQQHVAPNSPVPISRSQCVKAGTEEKLVLHLLHSFSLGDSSFISIFLSTYRSFTSTEKVLDILIDRLEHPPGERERSMTRPSFNKAVCTVFSTWLSEYPEDFKNLGDPSRLLRLAPLVPQDSSSAADLRARLLRMAEELSEKALLPDNHRGVLTGTEM</sequence>
<keyword evidence="5" id="KW-1185">Reference proteome</keyword>
<dbReference type="SUPFAM" id="SSF48366">
    <property type="entry name" value="Ras GEF"/>
    <property type="match status" value="1"/>
</dbReference>
<feature type="domain" description="N-terminal Ras-GEF" evidence="3">
    <location>
        <begin position="98"/>
        <end position="223"/>
    </location>
</feature>
<evidence type="ECO:0000259" key="3">
    <source>
        <dbReference type="PROSITE" id="PS50212"/>
    </source>
</evidence>
<evidence type="ECO:0000313" key="4">
    <source>
        <dbReference type="EMBL" id="MED6279946.1"/>
    </source>
</evidence>
<dbReference type="PROSITE" id="PS50212">
    <property type="entry name" value="RASGEF_NTER"/>
    <property type="match status" value="1"/>
</dbReference>
<dbReference type="Gene3D" id="1.20.870.10">
    <property type="entry name" value="Son of sevenless (SoS) protein Chain: S domain 1"/>
    <property type="match status" value="1"/>
</dbReference>
<evidence type="ECO:0000313" key="5">
    <source>
        <dbReference type="Proteomes" id="UP001352852"/>
    </source>
</evidence>